<evidence type="ECO:0000256" key="1">
    <source>
        <dbReference type="SAM" id="MobiDB-lite"/>
    </source>
</evidence>
<keyword evidence="3" id="KW-1185">Reference proteome</keyword>
<evidence type="ECO:0000313" key="3">
    <source>
        <dbReference type="Proteomes" id="UP000078046"/>
    </source>
</evidence>
<sequence length="41" mass="4609">MRGLRHRSDIDSTHGPLQGRASRQKKTGIDGCNLSWARQFA</sequence>
<accession>A0A177B2P4</accession>
<dbReference type="AlphaFoldDB" id="A0A177B2P4"/>
<dbReference type="Proteomes" id="UP000078046">
    <property type="component" value="Unassembled WGS sequence"/>
</dbReference>
<proteinExistence type="predicted"/>
<protein>
    <submittedName>
        <fullName evidence="2">Uncharacterized protein</fullName>
    </submittedName>
</protein>
<evidence type="ECO:0000313" key="2">
    <source>
        <dbReference type="EMBL" id="OAF68557.1"/>
    </source>
</evidence>
<gene>
    <name evidence="2" type="ORF">A3Q56_03725</name>
</gene>
<name>A0A177B2P4_9BILA</name>
<feature type="region of interest" description="Disordered" evidence="1">
    <location>
        <begin position="1"/>
        <end position="29"/>
    </location>
</feature>
<comment type="caution">
    <text evidence="2">The sequence shown here is derived from an EMBL/GenBank/DDBJ whole genome shotgun (WGS) entry which is preliminary data.</text>
</comment>
<reference evidence="2 3" key="1">
    <citation type="submission" date="2016-04" db="EMBL/GenBank/DDBJ databases">
        <title>The genome of Intoshia linei affirms orthonectids as highly simplified spiralians.</title>
        <authorList>
            <person name="Mikhailov K.V."/>
            <person name="Slusarev G.S."/>
            <person name="Nikitin M.A."/>
            <person name="Logacheva M.D."/>
            <person name="Penin A."/>
            <person name="Aleoshin V."/>
            <person name="Panchin Y.V."/>
        </authorList>
    </citation>
    <scope>NUCLEOTIDE SEQUENCE [LARGE SCALE GENOMIC DNA]</scope>
    <source>
        <strain evidence="2">Intl2013</strain>
        <tissue evidence="2">Whole animal</tissue>
    </source>
</reference>
<dbReference type="EMBL" id="LWCA01000425">
    <property type="protein sequence ID" value="OAF68557.1"/>
    <property type="molecule type" value="Genomic_DNA"/>
</dbReference>
<feature type="compositionally biased region" description="Basic and acidic residues" evidence="1">
    <location>
        <begin position="1"/>
        <end position="12"/>
    </location>
</feature>
<organism evidence="2 3">
    <name type="scientific">Intoshia linei</name>
    <dbReference type="NCBI Taxonomy" id="1819745"/>
    <lineage>
        <taxon>Eukaryota</taxon>
        <taxon>Metazoa</taxon>
        <taxon>Spiralia</taxon>
        <taxon>Lophotrochozoa</taxon>
        <taxon>Mesozoa</taxon>
        <taxon>Orthonectida</taxon>
        <taxon>Rhopaluridae</taxon>
        <taxon>Intoshia</taxon>
    </lineage>
</organism>